<comment type="caution">
    <text evidence="1">The sequence shown here is derived from an EMBL/GenBank/DDBJ whole genome shotgun (WGS) entry which is preliminary data.</text>
</comment>
<name>A0A150FVT7_GONPE</name>
<dbReference type="SUPFAM" id="SSF53335">
    <property type="entry name" value="S-adenosyl-L-methionine-dependent methyltransferases"/>
    <property type="match status" value="1"/>
</dbReference>
<dbReference type="STRING" id="33097.A0A150FVT7"/>
<dbReference type="OrthoDB" id="269872at2759"/>
<dbReference type="EMBL" id="LSYV01000313">
    <property type="protein sequence ID" value="KXZ41697.1"/>
    <property type="molecule type" value="Genomic_DNA"/>
</dbReference>
<reference evidence="2" key="1">
    <citation type="journal article" date="2016" name="Nat. Commun.">
        <title>The Gonium pectorale genome demonstrates co-option of cell cycle regulation during the evolution of multicellularity.</title>
        <authorList>
            <person name="Hanschen E.R."/>
            <person name="Marriage T.N."/>
            <person name="Ferris P.J."/>
            <person name="Hamaji T."/>
            <person name="Toyoda A."/>
            <person name="Fujiyama A."/>
            <person name="Neme R."/>
            <person name="Noguchi H."/>
            <person name="Minakuchi Y."/>
            <person name="Suzuki M."/>
            <person name="Kawai-Toyooka H."/>
            <person name="Smith D.R."/>
            <person name="Sparks H."/>
            <person name="Anderson J."/>
            <person name="Bakaric R."/>
            <person name="Luria V."/>
            <person name="Karger A."/>
            <person name="Kirschner M.W."/>
            <person name="Durand P.M."/>
            <person name="Michod R.E."/>
            <person name="Nozaki H."/>
            <person name="Olson B.J."/>
        </authorList>
    </citation>
    <scope>NUCLEOTIDE SEQUENCE [LARGE SCALE GENOMIC DNA]</scope>
    <source>
        <strain evidence="2">NIES-2863</strain>
    </source>
</reference>
<dbReference type="PANTHER" id="PTHR47441">
    <property type="match status" value="1"/>
</dbReference>
<dbReference type="Gene3D" id="3.40.50.150">
    <property type="entry name" value="Vaccinia Virus protein VP39"/>
    <property type="match status" value="1"/>
</dbReference>
<protein>
    <recommendedName>
        <fullName evidence="3">Methyltransferase small domain-containing protein</fullName>
    </recommendedName>
</protein>
<evidence type="ECO:0000313" key="1">
    <source>
        <dbReference type="EMBL" id="KXZ41697.1"/>
    </source>
</evidence>
<gene>
    <name evidence="1" type="ORF">GPECTOR_315g10</name>
</gene>
<organism evidence="1 2">
    <name type="scientific">Gonium pectorale</name>
    <name type="common">Green alga</name>
    <dbReference type="NCBI Taxonomy" id="33097"/>
    <lineage>
        <taxon>Eukaryota</taxon>
        <taxon>Viridiplantae</taxon>
        <taxon>Chlorophyta</taxon>
        <taxon>core chlorophytes</taxon>
        <taxon>Chlorophyceae</taxon>
        <taxon>CS clade</taxon>
        <taxon>Chlamydomonadales</taxon>
        <taxon>Volvocaceae</taxon>
        <taxon>Gonium</taxon>
    </lineage>
</organism>
<keyword evidence="2" id="KW-1185">Reference proteome</keyword>
<dbReference type="AlphaFoldDB" id="A0A150FVT7"/>
<dbReference type="InterPro" id="IPR052663">
    <property type="entry name" value="RF_glutamine_MTase_cyano"/>
</dbReference>
<dbReference type="InterPro" id="IPR029063">
    <property type="entry name" value="SAM-dependent_MTases_sf"/>
</dbReference>
<accession>A0A150FVT7</accession>
<dbReference type="CDD" id="cd02440">
    <property type="entry name" value="AdoMet_MTases"/>
    <property type="match status" value="1"/>
</dbReference>
<dbReference type="PANTHER" id="PTHR47441:SF3">
    <property type="entry name" value="RELEASE FACTOR GLUTAMINE METHYLTRANSFERASE"/>
    <property type="match status" value="1"/>
</dbReference>
<sequence>MRPAVHLDELPSALAWKSDMAARIAELGDTWEREDGGPDAAGLLAIEESQVVPIGRDCLPVPRELDWVLDDAIEAFRTRPDADWEPSSWRMLEPLARGEAARGRGLGGWQLRMRAPVAALREWWERRLRDRVPFQYLISSAHWHTYVLSVGPGVLIPRPETEIFPLLVAEALRRSPALAAAPWADLGTGSGAIAVAAADVLRGSNPSAVVWAVDVSPAALAYAQFNAQLVLGGSPDGAVAAASSSAGGAATAADAAGGRCPHVRVVRGSWFDPLLAAGLRGRLGGLLSNPPYIPRCQMAGLQAEVGRHEPAGALDGGEGHGLDSLQELCSRAAEMLVPGGLIALETAGGEQADLVAELLRRSGPDPTGALSQSGDAACDGREGAGCATSAFEAVEVLEDCYGVRRFVRAYRSGGA</sequence>
<evidence type="ECO:0008006" key="3">
    <source>
        <dbReference type="Google" id="ProtNLM"/>
    </source>
</evidence>
<proteinExistence type="predicted"/>
<evidence type="ECO:0000313" key="2">
    <source>
        <dbReference type="Proteomes" id="UP000075714"/>
    </source>
</evidence>
<dbReference type="Proteomes" id="UP000075714">
    <property type="component" value="Unassembled WGS sequence"/>
</dbReference>